<evidence type="ECO:0000256" key="6">
    <source>
        <dbReference type="ARBA" id="ARBA00023136"/>
    </source>
</evidence>
<dbReference type="InterPro" id="IPR023996">
    <property type="entry name" value="TonB-dep_OMP_SusC/RagA"/>
</dbReference>
<keyword evidence="2 8" id="KW-0813">Transport</keyword>
<dbReference type="Gene3D" id="2.170.130.10">
    <property type="entry name" value="TonB-dependent receptor, plug domain"/>
    <property type="match status" value="1"/>
</dbReference>
<protein>
    <submittedName>
        <fullName evidence="12">SusC/RagA family TonB-linked outer membrane protein</fullName>
    </submittedName>
</protein>
<dbReference type="InterPro" id="IPR012910">
    <property type="entry name" value="Plug_dom"/>
</dbReference>
<evidence type="ECO:0000256" key="4">
    <source>
        <dbReference type="ARBA" id="ARBA00022692"/>
    </source>
</evidence>
<dbReference type="InterPro" id="IPR023997">
    <property type="entry name" value="TonB-dep_OMP_SusC/RagA_CS"/>
</dbReference>
<dbReference type="Pfam" id="PF00593">
    <property type="entry name" value="TonB_dep_Rec_b-barrel"/>
    <property type="match status" value="1"/>
</dbReference>
<evidence type="ECO:0000256" key="3">
    <source>
        <dbReference type="ARBA" id="ARBA00022452"/>
    </source>
</evidence>
<dbReference type="AlphaFoldDB" id="A0A5B8VD51"/>
<keyword evidence="7 8" id="KW-0998">Cell outer membrane</keyword>
<dbReference type="SUPFAM" id="SSF49464">
    <property type="entry name" value="Carboxypeptidase regulatory domain-like"/>
    <property type="match status" value="1"/>
</dbReference>
<evidence type="ECO:0000313" key="12">
    <source>
        <dbReference type="EMBL" id="QEC68198.1"/>
    </source>
</evidence>
<evidence type="ECO:0000256" key="7">
    <source>
        <dbReference type="ARBA" id="ARBA00023237"/>
    </source>
</evidence>
<sequence>MRIKLLLKGVFISVLLFTFASTGIFAQSKKVSGKILNASTGIAVEGASILVKGTSIGTTSNKDGVFVITMPNGSSVLVVSVIGYETQEVNVSNKSEVEIKINESIDKLTDVVVVGYGTQKKKEITSAITSVTAEQFNKGNINDVAQLLQGKVAGLSIARPGGDPNGGFEIRLRGLSTLGAGTSPLVVIDGQVGADLNSIDPNDIQSIDVLKDGSSAAIYGTRGSAGVIIVTTKTGKRGTSQVNYNGSVSVETAARLTKHMSADEYRALIKNLGAGTDYGFNTDWYDEITRPALSHQHNLSFSGGNDHTTYNASLNYRNAEGIAITTGFKQLNGRLNITHKALNDRLVFNVEFGATRKIADLGFSNAFEYAVIYNPTSPVYAQTPDQDLAGGGYFEVSATEYSNPVAMLQQNTNEQTLKRLNFAGSAEYEILKGLKFLVRYAQQSTSTYLTAYSPSDAFIDRGFYNGVTGVGRHGYSYKSDNEALTQLYENTLSYQRKISNLEISSIAGYSYQDFIYQGFNAGGGNFITDLSGQDFSTAQDFQNGLGSVGSYKNGNRLVAFFGRVNLNYNNIAFLSASLRREGSSEFGPNNKWGYFPAVSAGVDLNKLISVPGFSTLKLRGSYGVTGALPPFSGLSELTFNGRGNYLINGAWIATYGPNQNENPDLKWEKKAEIDIGLDFAAFNSRLTGTIDYYNRKTSDLIFNVTVPSPPALFNRAWRNVGDLRGTGYEIALNYQVLKSGKLNWNTGINYSHNHVVLTRLDPSAGSYIGETNLGSPGQEATLITRSYEGAEIGAFYNAVYRGVDKDGKFLFDDGNGNAVLSGATTYKTVIGHGLPKFEMGWTNTFTYKNFDLNFFLRGSFGHDLINTERAFFENTNVASIYNVVNTKYFNPDLNDAQIFSSLFVEKGDFVKLDNATLGYNFNISKKGGMASVRSIRAFITGHNLFTITGYTGADPEVRYSDNLNGNILAPGIDRRSTWVLTRSFTLGVNIGL</sequence>
<dbReference type="EMBL" id="CP042435">
    <property type="protein sequence ID" value="QEC68198.1"/>
    <property type="molecule type" value="Genomic_DNA"/>
</dbReference>
<dbReference type="InterPro" id="IPR008969">
    <property type="entry name" value="CarboxyPept-like_regulatory"/>
</dbReference>
<dbReference type="Gene3D" id="2.60.40.1120">
    <property type="entry name" value="Carboxypeptidase-like, regulatory domain"/>
    <property type="match status" value="1"/>
</dbReference>
<dbReference type="RefSeq" id="WP_147190005.1">
    <property type="nucleotide sequence ID" value="NZ_CP042435.1"/>
</dbReference>
<feature type="domain" description="TonB-dependent receptor-like beta-barrel" evidence="10">
    <location>
        <begin position="415"/>
        <end position="825"/>
    </location>
</feature>
<dbReference type="SUPFAM" id="SSF56935">
    <property type="entry name" value="Porins"/>
    <property type="match status" value="1"/>
</dbReference>
<evidence type="ECO:0000256" key="2">
    <source>
        <dbReference type="ARBA" id="ARBA00022448"/>
    </source>
</evidence>
<dbReference type="Proteomes" id="UP000321533">
    <property type="component" value="Chromosome"/>
</dbReference>
<dbReference type="InterPro" id="IPR039426">
    <property type="entry name" value="TonB-dep_rcpt-like"/>
</dbReference>
<evidence type="ECO:0000313" key="13">
    <source>
        <dbReference type="Proteomes" id="UP000321533"/>
    </source>
</evidence>
<dbReference type="OrthoDB" id="9768177at2"/>
<evidence type="ECO:0000256" key="8">
    <source>
        <dbReference type="PROSITE-ProRule" id="PRU01360"/>
    </source>
</evidence>
<dbReference type="Pfam" id="PF13715">
    <property type="entry name" value="CarbopepD_reg_2"/>
    <property type="match status" value="1"/>
</dbReference>
<evidence type="ECO:0000259" key="11">
    <source>
        <dbReference type="Pfam" id="PF07715"/>
    </source>
</evidence>
<evidence type="ECO:0000256" key="5">
    <source>
        <dbReference type="ARBA" id="ARBA00023077"/>
    </source>
</evidence>
<keyword evidence="4 8" id="KW-0812">Transmembrane</keyword>
<dbReference type="PROSITE" id="PS52016">
    <property type="entry name" value="TONB_DEPENDENT_REC_3"/>
    <property type="match status" value="1"/>
</dbReference>
<dbReference type="KEGG" id="pgin:FRZ67_13130"/>
<comment type="similarity">
    <text evidence="8 9">Belongs to the TonB-dependent receptor family.</text>
</comment>
<dbReference type="InterPro" id="IPR000531">
    <property type="entry name" value="Beta-barrel_TonB"/>
</dbReference>
<comment type="subcellular location">
    <subcellularLocation>
        <location evidence="1 8">Cell outer membrane</location>
        <topology evidence="1 8">Multi-pass membrane protein</topology>
    </subcellularLocation>
</comment>
<evidence type="ECO:0000256" key="9">
    <source>
        <dbReference type="RuleBase" id="RU003357"/>
    </source>
</evidence>
<keyword evidence="5 9" id="KW-0798">TonB box</keyword>
<accession>A0A5B8VD51</accession>
<gene>
    <name evidence="12" type="ORF">FRZ67_13130</name>
</gene>
<dbReference type="GO" id="GO:0009279">
    <property type="term" value="C:cell outer membrane"/>
    <property type="evidence" value="ECO:0007669"/>
    <property type="project" value="UniProtKB-SubCell"/>
</dbReference>
<evidence type="ECO:0000259" key="10">
    <source>
        <dbReference type="Pfam" id="PF00593"/>
    </source>
</evidence>
<dbReference type="InterPro" id="IPR037066">
    <property type="entry name" value="Plug_dom_sf"/>
</dbReference>
<dbReference type="NCBIfam" id="TIGR04057">
    <property type="entry name" value="SusC_RagA_signa"/>
    <property type="match status" value="1"/>
</dbReference>
<reference evidence="12 13" key="1">
    <citation type="journal article" date="2016" name="Int. J. Syst. Evol. Microbiol.">
        <title>Panacibacter ginsenosidivorans gen. nov., sp. nov., with ginsenoside converting activity isolated from soil of a ginseng field.</title>
        <authorList>
            <person name="Siddiqi M.Z."/>
            <person name="Muhammad Shafi S."/>
            <person name="Choi K.D."/>
            <person name="Im W.T."/>
        </authorList>
    </citation>
    <scope>NUCLEOTIDE SEQUENCE [LARGE SCALE GENOMIC DNA]</scope>
    <source>
        <strain evidence="12 13">Gsoil1550</strain>
    </source>
</reference>
<dbReference type="InterPro" id="IPR036942">
    <property type="entry name" value="Beta-barrel_TonB_sf"/>
</dbReference>
<keyword evidence="3 8" id="KW-1134">Transmembrane beta strand</keyword>
<dbReference type="NCBIfam" id="TIGR04056">
    <property type="entry name" value="OMP_RagA_SusC"/>
    <property type="match status" value="1"/>
</dbReference>
<dbReference type="Gene3D" id="2.40.170.20">
    <property type="entry name" value="TonB-dependent receptor, beta-barrel domain"/>
    <property type="match status" value="1"/>
</dbReference>
<organism evidence="12 13">
    <name type="scientific">Panacibacter ginsenosidivorans</name>
    <dbReference type="NCBI Taxonomy" id="1813871"/>
    <lineage>
        <taxon>Bacteria</taxon>
        <taxon>Pseudomonadati</taxon>
        <taxon>Bacteroidota</taxon>
        <taxon>Chitinophagia</taxon>
        <taxon>Chitinophagales</taxon>
        <taxon>Chitinophagaceae</taxon>
        <taxon>Panacibacter</taxon>
    </lineage>
</organism>
<keyword evidence="6 8" id="KW-0472">Membrane</keyword>
<evidence type="ECO:0000256" key="1">
    <source>
        <dbReference type="ARBA" id="ARBA00004571"/>
    </source>
</evidence>
<feature type="domain" description="TonB-dependent receptor plug" evidence="11">
    <location>
        <begin position="120"/>
        <end position="227"/>
    </location>
</feature>
<proteinExistence type="inferred from homology"/>
<keyword evidence="13" id="KW-1185">Reference proteome</keyword>
<name>A0A5B8VD51_9BACT</name>
<dbReference type="Pfam" id="PF07715">
    <property type="entry name" value="Plug"/>
    <property type="match status" value="1"/>
</dbReference>